<keyword evidence="1" id="KW-0472">Membrane</keyword>
<keyword evidence="1" id="KW-1133">Transmembrane helix</keyword>
<keyword evidence="2" id="KW-0614">Plasmid</keyword>
<feature type="transmembrane region" description="Helical" evidence="1">
    <location>
        <begin position="163"/>
        <end position="185"/>
    </location>
</feature>
<dbReference type="HOGENOM" id="CLU_1096765_0_0_3"/>
<evidence type="ECO:0000313" key="2">
    <source>
        <dbReference type="EMBL" id="ABW32759.1"/>
    </source>
</evidence>
<dbReference type="Proteomes" id="UP000000268">
    <property type="component" value="Plasmid pREB4"/>
</dbReference>
<dbReference type="KEGG" id="amr:AM1_D0268"/>
<feature type="transmembrane region" description="Helical" evidence="1">
    <location>
        <begin position="134"/>
        <end position="157"/>
    </location>
</feature>
<gene>
    <name evidence="2" type="ordered locus">AM1_D0268</name>
</gene>
<keyword evidence="3" id="KW-1185">Reference proteome</keyword>
<dbReference type="AlphaFoldDB" id="A8ZP23"/>
<dbReference type="EMBL" id="CP000841">
    <property type="protein sequence ID" value="ABW32759.1"/>
    <property type="molecule type" value="Genomic_DNA"/>
</dbReference>
<feature type="transmembrane region" description="Helical" evidence="1">
    <location>
        <begin position="205"/>
        <end position="224"/>
    </location>
</feature>
<feature type="transmembrane region" description="Helical" evidence="1">
    <location>
        <begin position="99"/>
        <end position="122"/>
    </location>
</feature>
<organism evidence="2 3">
    <name type="scientific">Acaryochloris marina (strain MBIC 11017)</name>
    <dbReference type="NCBI Taxonomy" id="329726"/>
    <lineage>
        <taxon>Bacteria</taxon>
        <taxon>Bacillati</taxon>
        <taxon>Cyanobacteriota</taxon>
        <taxon>Cyanophyceae</taxon>
        <taxon>Acaryochloridales</taxon>
        <taxon>Acaryochloridaceae</taxon>
        <taxon>Acaryochloris</taxon>
    </lineage>
</organism>
<sequence length="253" mass="28516">MKLINQYQMAKTIYIYPRPNKRLHFFLGSNRERYFGRTTKSDESGREDLTDSMIQEPNQAKRNRFLALWSLISPGCLLLTVGLYYLLGIHWNPGTLDASLLMITIYVIYWGLLGSLQGALLLKFQYKTLAYKWLRNTSATGFLIMLVHDLTLLSTGINMGGQGVLILLLSLPIVAILGGWVLGYAQFLLLRGHHSVASQTNRLPFMWFVASFISWIMGFIGIFFSGSIPVFFILFAAVGGAIKGWAVMKYLGL</sequence>
<accession>A8ZP23</accession>
<evidence type="ECO:0000313" key="3">
    <source>
        <dbReference type="Proteomes" id="UP000000268"/>
    </source>
</evidence>
<proteinExistence type="predicted"/>
<feature type="transmembrane region" description="Helical" evidence="1">
    <location>
        <begin position="230"/>
        <end position="251"/>
    </location>
</feature>
<geneLocation type="plasmid" evidence="2 3">
    <name>pREB4</name>
</geneLocation>
<evidence type="ECO:0000256" key="1">
    <source>
        <dbReference type="SAM" id="Phobius"/>
    </source>
</evidence>
<keyword evidence="1" id="KW-0812">Transmembrane</keyword>
<protein>
    <submittedName>
        <fullName evidence="2">Uncharacterized protein</fullName>
    </submittedName>
</protein>
<name>A8ZP23_ACAM1</name>
<feature type="transmembrane region" description="Helical" evidence="1">
    <location>
        <begin position="65"/>
        <end position="87"/>
    </location>
</feature>
<reference evidence="2 3" key="1">
    <citation type="journal article" date="2008" name="Proc. Natl. Acad. Sci. U.S.A.">
        <title>Niche adaptation and genome expansion in the chlorophyll d-producing cyanobacterium Acaryochloris marina.</title>
        <authorList>
            <person name="Swingley W.D."/>
            <person name="Chen M."/>
            <person name="Cheung P.C."/>
            <person name="Conrad A.L."/>
            <person name="Dejesa L.C."/>
            <person name="Hao J."/>
            <person name="Honchak B.M."/>
            <person name="Karbach L.E."/>
            <person name="Kurdoglu A."/>
            <person name="Lahiri S."/>
            <person name="Mastrian S.D."/>
            <person name="Miyashita H."/>
            <person name="Page L."/>
            <person name="Ramakrishna P."/>
            <person name="Satoh S."/>
            <person name="Sattley W.M."/>
            <person name="Shimada Y."/>
            <person name="Taylor H.L."/>
            <person name="Tomo T."/>
            <person name="Tsuchiya T."/>
            <person name="Wang Z.T."/>
            <person name="Raymond J."/>
            <person name="Mimuro M."/>
            <person name="Blankenship R.E."/>
            <person name="Touchman J.W."/>
        </authorList>
    </citation>
    <scope>NUCLEOTIDE SEQUENCE [LARGE SCALE GENOMIC DNA]</scope>
    <source>
        <strain evidence="3">MBIC 11017</strain>
        <plasmid evidence="3">Plasmid pREB4</plasmid>
    </source>
</reference>